<dbReference type="InterPro" id="IPR030392">
    <property type="entry name" value="S74_ICA"/>
</dbReference>
<dbReference type="RefSeq" id="WP_264308439.1">
    <property type="nucleotide sequence ID" value="NZ_CP109635.1"/>
</dbReference>
<sequence length="771" mass="87187">MIYTFDKYMNVVAPVNEDDITEVYEELEVTGVGNKFYLATEPNIISEDIRYIGIRVENEELYRIYEINQRKENEFEDEFAGVDFAIKDLQRDGVVIEFRNNGADFSSVITNQILKGSSWERGNIDFSAKTNESFYYQSRWDCLQAVIDESGCEVQFVCAISNNKISRRYINFFKEIGRETQKRFEYGSNLLSVTKSEDNADLITRVYPRGKGEELQDDDGENTGNFTRRITIKDVEWKKSSGRPLDKPKGQEWLEDPELTALNPLHTGKPRTGVVIYDSCEEPSELIQLAYETLKLNGIPKAEFKVVAPTDIPLSLGDIVTVVNYERIYDLRTRIFRMKRFPLESFKNEYTFGDEVNRSAYKEVQNIVHENNNNLYEYVNGKVLSAANGINKVYFGKEFPTKAMKGDLFYKYIGVNAKGEQDIEMWEFDGTTWNKIVDTAMADADRLVKGRIDAAKINVINLDAANITTGILRAIEIEGVNIKGSTITSESGSNRMVMSYGALNNYVSSTLRSSLTPSTLSFKDTSARNVVQVDSSGVRLNKKNTTTQLGYLGRGTDAKTGKEEIAINVEAGNIGSYSVMASSSATTYTRQFAVSSAGAHIGDLYMGGSYVGGNATINNARLKNTGVSSAFTIYNNVPIDFYSNLNMHGYSIVNQSDMRLKENIDPTEIDGIKETKKLKFYEFDRKQKYQFRDERLQPSKKRELGLIAQETPFLLTYPEDIAGDDHYLSIDTSKQIMLNSLTNKQLIEVVESQGEKIEKLERIVAELCKKD</sequence>
<evidence type="ECO:0000313" key="3">
    <source>
        <dbReference type="EMBL" id="UYT10733.1"/>
    </source>
</evidence>
<dbReference type="InterPro" id="IPR007119">
    <property type="entry name" value="Phage_tail_spike_N"/>
</dbReference>
<dbReference type="Pfam" id="PF06605">
    <property type="entry name" value="Prophage_tail"/>
    <property type="match status" value="1"/>
</dbReference>
<dbReference type="AlphaFoldDB" id="A0AA46TYA7"/>
<dbReference type="NCBIfam" id="TIGR01665">
    <property type="entry name" value="put_anti_recept"/>
    <property type="match status" value="1"/>
</dbReference>
<evidence type="ECO:0000256" key="1">
    <source>
        <dbReference type="SAM" id="Coils"/>
    </source>
</evidence>
<dbReference type="PROSITE" id="PS51688">
    <property type="entry name" value="ICA"/>
    <property type="match status" value="1"/>
</dbReference>
<feature type="domain" description="Peptidase S74" evidence="2">
    <location>
        <begin position="656"/>
        <end position="757"/>
    </location>
</feature>
<dbReference type="Pfam" id="PF13884">
    <property type="entry name" value="Peptidase_S74"/>
    <property type="match status" value="1"/>
</dbReference>
<accession>A0AA46TYA7</accession>
<reference evidence="3" key="1">
    <citation type="submission" date="2022-10" db="EMBL/GenBank/DDBJ databases">
        <title>Genome assembly of Lactococcus garvieae isolates from cricket gut.</title>
        <authorList>
            <person name="Luecke A.R."/>
            <person name="Brown A.M.V."/>
            <person name="Wakeman C.A."/>
        </authorList>
    </citation>
    <scope>NUCLEOTIDE SEQUENCE</scope>
    <source>
        <strain evidence="3">Alexii-11_2</strain>
    </source>
</reference>
<proteinExistence type="predicted"/>
<protein>
    <submittedName>
        <fullName evidence="3">Phage tail protein</fullName>
    </submittedName>
</protein>
<evidence type="ECO:0000259" key="2">
    <source>
        <dbReference type="PROSITE" id="PS51688"/>
    </source>
</evidence>
<evidence type="ECO:0000313" key="4">
    <source>
        <dbReference type="Proteomes" id="UP001164042"/>
    </source>
</evidence>
<keyword evidence="1" id="KW-0175">Coiled coil</keyword>
<dbReference type="Proteomes" id="UP001164042">
    <property type="component" value="Chromosome"/>
</dbReference>
<name>A0AA46TYA7_9LACT</name>
<dbReference type="InterPro" id="IPR010572">
    <property type="entry name" value="Tail_dom"/>
</dbReference>
<dbReference type="EMBL" id="CP109635">
    <property type="protein sequence ID" value="UYT10733.1"/>
    <property type="molecule type" value="Genomic_DNA"/>
</dbReference>
<organism evidence="3 4">
    <name type="scientific">Lactococcus garvieae</name>
    <dbReference type="NCBI Taxonomy" id="1363"/>
    <lineage>
        <taxon>Bacteria</taxon>
        <taxon>Bacillati</taxon>
        <taxon>Bacillota</taxon>
        <taxon>Bacilli</taxon>
        <taxon>Lactobacillales</taxon>
        <taxon>Streptococcaceae</taxon>
        <taxon>Lactococcus</taxon>
    </lineage>
</organism>
<feature type="coiled-coil region" evidence="1">
    <location>
        <begin position="743"/>
        <end position="770"/>
    </location>
</feature>
<gene>
    <name evidence="3" type="ORF">OF801_01985</name>
</gene>